<dbReference type="AlphaFoldDB" id="A0AAW1AS44"/>
<organism evidence="8 9">
    <name type="scientific">Crotalus adamanteus</name>
    <name type="common">Eastern diamondback rattlesnake</name>
    <dbReference type="NCBI Taxonomy" id="8729"/>
    <lineage>
        <taxon>Eukaryota</taxon>
        <taxon>Metazoa</taxon>
        <taxon>Chordata</taxon>
        <taxon>Craniata</taxon>
        <taxon>Vertebrata</taxon>
        <taxon>Euteleostomi</taxon>
        <taxon>Lepidosauria</taxon>
        <taxon>Squamata</taxon>
        <taxon>Bifurcata</taxon>
        <taxon>Unidentata</taxon>
        <taxon>Episquamata</taxon>
        <taxon>Toxicofera</taxon>
        <taxon>Serpentes</taxon>
        <taxon>Colubroidea</taxon>
        <taxon>Viperidae</taxon>
        <taxon>Crotalinae</taxon>
        <taxon>Crotalus</taxon>
    </lineage>
</organism>
<dbReference type="GO" id="GO:0005615">
    <property type="term" value="C:extracellular space"/>
    <property type="evidence" value="ECO:0007669"/>
    <property type="project" value="UniProtKB-KW"/>
</dbReference>
<keyword evidence="5 7" id="KW-0732">Signal</keyword>
<dbReference type="PRINTS" id="PR01932">
    <property type="entry name" value="INTRLEUKIN17"/>
</dbReference>
<proteinExistence type="inferred from homology"/>
<comment type="similarity">
    <text evidence="2">Belongs to the IL-17 family.</text>
</comment>
<sequence>MQARDLLAWHLSPSCLPPPMPMKTGGWPRWVLWQLLFLFPPAPFTAQPDAIQATWRGFPCSGQKPPLAANIRTRKRKNDAGRVLGRGGHPARPDWQEGEDMRRCPSPRSPPPAGGSPEIKESTESLVLQQLLASERQLRTEKGLRSILLCLCLFPAGSVKMWSLLVALLCLAWADAKHLGCFTAEELGNEPMPVHFRNLLQHQDCVQLVPFLENEQNSRPHPRRHHSHGCPNLKLQDMQSGEVQKRSISPWTYHLDEDENRFPRQLAFARCSCKGCIDAKTGRETTSLNSVEVFQRTMVFRRKACPHNSGSMERFYFEKDYIDVPVACTCAVPRYSS</sequence>
<dbReference type="Proteomes" id="UP001474421">
    <property type="component" value="Unassembled WGS sequence"/>
</dbReference>
<evidence type="ECO:0000313" key="9">
    <source>
        <dbReference type="Proteomes" id="UP001474421"/>
    </source>
</evidence>
<accession>A0AAW1AS44</accession>
<feature type="region of interest" description="Disordered" evidence="6">
    <location>
        <begin position="69"/>
        <end position="119"/>
    </location>
</feature>
<feature type="signal peptide" evidence="7">
    <location>
        <begin position="1"/>
        <end position="46"/>
    </location>
</feature>
<comment type="subcellular location">
    <subcellularLocation>
        <location evidence="1">Secreted</location>
    </subcellularLocation>
</comment>
<evidence type="ECO:0000256" key="3">
    <source>
        <dbReference type="ARBA" id="ARBA00022514"/>
    </source>
</evidence>
<evidence type="ECO:0000256" key="2">
    <source>
        <dbReference type="ARBA" id="ARBA00007236"/>
    </source>
</evidence>
<keyword evidence="4" id="KW-0964">Secreted</keyword>
<evidence type="ECO:0000256" key="7">
    <source>
        <dbReference type="SAM" id="SignalP"/>
    </source>
</evidence>
<evidence type="ECO:0000256" key="6">
    <source>
        <dbReference type="SAM" id="MobiDB-lite"/>
    </source>
</evidence>
<keyword evidence="3" id="KW-0202">Cytokine</keyword>
<feature type="chain" id="PRO_5043351291" evidence="7">
    <location>
        <begin position="47"/>
        <end position="337"/>
    </location>
</feature>
<protein>
    <submittedName>
        <fullName evidence="8">Interleukin-17C</fullName>
    </submittedName>
</protein>
<gene>
    <name evidence="8" type="ORF">NXF25_016729</name>
</gene>
<evidence type="ECO:0000256" key="5">
    <source>
        <dbReference type="ARBA" id="ARBA00022729"/>
    </source>
</evidence>
<dbReference type="SUPFAM" id="SSF57501">
    <property type="entry name" value="Cystine-knot cytokines"/>
    <property type="match status" value="1"/>
</dbReference>
<dbReference type="GO" id="GO:0005125">
    <property type="term" value="F:cytokine activity"/>
    <property type="evidence" value="ECO:0007669"/>
    <property type="project" value="UniProtKB-KW"/>
</dbReference>
<dbReference type="InterPro" id="IPR010345">
    <property type="entry name" value="IL-17_fam"/>
</dbReference>
<name>A0AAW1AS44_CROAD</name>
<dbReference type="InterPro" id="IPR029034">
    <property type="entry name" value="Cystine-knot_cytokine"/>
</dbReference>
<dbReference type="InterPro" id="IPR020440">
    <property type="entry name" value="IL-17_chr"/>
</dbReference>
<dbReference type="Pfam" id="PF06083">
    <property type="entry name" value="IL17"/>
    <property type="match status" value="1"/>
</dbReference>
<evidence type="ECO:0000256" key="4">
    <source>
        <dbReference type="ARBA" id="ARBA00022525"/>
    </source>
</evidence>
<evidence type="ECO:0000256" key="1">
    <source>
        <dbReference type="ARBA" id="ARBA00004613"/>
    </source>
</evidence>
<evidence type="ECO:0000313" key="8">
    <source>
        <dbReference type="EMBL" id="KAK9392640.1"/>
    </source>
</evidence>
<dbReference type="GO" id="GO:0006954">
    <property type="term" value="P:inflammatory response"/>
    <property type="evidence" value="ECO:0007669"/>
    <property type="project" value="InterPro"/>
</dbReference>
<comment type="caution">
    <text evidence="8">The sequence shown here is derived from an EMBL/GenBank/DDBJ whole genome shotgun (WGS) entry which is preliminary data.</text>
</comment>
<dbReference type="Gene3D" id="2.10.90.10">
    <property type="entry name" value="Cystine-knot cytokines"/>
    <property type="match status" value="1"/>
</dbReference>
<keyword evidence="9" id="KW-1185">Reference proteome</keyword>
<reference evidence="8 9" key="1">
    <citation type="journal article" date="2024" name="Proc. Natl. Acad. Sci. U.S.A.">
        <title>The genetic regulatory architecture and epigenomic basis for age-related changes in rattlesnake venom.</title>
        <authorList>
            <person name="Hogan M.P."/>
            <person name="Holding M.L."/>
            <person name="Nystrom G.S."/>
            <person name="Colston T.J."/>
            <person name="Bartlett D.A."/>
            <person name="Mason A.J."/>
            <person name="Ellsworth S.A."/>
            <person name="Rautsaw R.M."/>
            <person name="Lawrence K.C."/>
            <person name="Strickland J.L."/>
            <person name="He B."/>
            <person name="Fraser P."/>
            <person name="Margres M.J."/>
            <person name="Gilbert D.M."/>
            <person name="Gibbs H.L."/>
            <person name="Parkinson C.L."/>
            <person name="Rokyta D.R."/>
        </authorList>
    </citation>
    <scope>NUCLEOTIDE SEQUENCE [LARGE SCALE GENOMIC DNA]</scope>
    <source>
        <strain evidence="8">DRR0105</strain>
    </source>
</reference>
<dbReference type="EMBL" id="JAOTOJ010000015">
    <property type="protein sequence ID" value="KAK9392640.1"/>
    <property type="molecule type" value="Genomic_DNA"/>
</dbReference>
<feature type="compositionally biased region" description="Basic and acidic residues" evidence="6">
    <location>
        <begin position="91"/>
        <end position="103"/>
    </location>
</feature>